<evidence type="ECO:0000256" key="3">
    <source>
        <dbReference type="RuleBase" id="RU000363"/>
    </source>
</evidence>
<sequence length="303" mass="31554">MARSITDQVVLVTGAARGIGAETARVLARQGARLSLVGLEPDALAALAAELNGGGPERHVWFEADVTDQASIDAAVAGTVERLGGIDVVMANAGIANNGTVAINPPDALVRTIDVNLNGVVRTVSAALPHVTERRGYVLVVASLASFTVLPGMAAYCASKAGAEAFANVLRLEVAHKGVKVGSCHPSWIDTDLVRDTENDLRTFREIRSRLPGPLGSTTTVQACAAAVAEGIAKRKRRIYVPRSLAVFQALRTIVISPVSDIGIKLQARKAVPALEAEVAALGRSFGAKTVEAQETGQTVQQG</sequence>
<dbReference type="CDD" id="cd05233">
    <property type="entry name" value="SDR_c"/>
    <property type="match status" value="1"/>
</dbReference>
<name>A0ABU4VKZ8_9ACTN</name>
<comment type="similarity">
    <text evidence="1 3">Belongs to the short-chain dehydrogenases/reductases (SDR) family.</text>
</comment>
<dbReference type="Pfam" id="PF00106">
    <property type="entry name" value="adh_short"/>
    <property type="match status" value="1"/>
</dbReference>
<keyword evidence="6" id="KW-1185">Reference proteome</keyword>
<protein>
    <submittedName>
        <fullName evidence="5">SDR family oxidoreductase</fullName>
    </submittedName>
</protein>
<dbReference type="PROSITE" id="PS00061">
    <property type="entry name" value="ADH_SHORT"/>
    <property type="match status" value="1"/>
</dbReference>
<dbReference type="PRINTS" id="PR00080">
    <property type="entry name" value="SDRFAMILY"/>
</dbReference>
<gene>
    <name evidence="5" type="ORF">SK069_08025</name>
</gene>
<dbReference type="PANTHER" id="PTHR44196:SF1">
    <property type="entry name" value="DEHYDROGENASE_REDUCTASE SDR FAMILY MEMBER 7B"/>
    <property type="match status" value="1"/>
</dbReference>
<evidence type="ECO:0000313" key="5">
    <source>
        <dbReference type="EMBL" id="MDX8151533.1"/>
    </source>
</evidence>
<proteinExistence type="inferred from homology"/>
<reference evidence="5 6" key="1">
    <citation type="submission" date="2023-11" db="EMBL/GenBank/DDBJ databases">
        <authorList>
            <person name="Xu M."/>
            <person name="Jiang T."/>
        </authorList>
    </citation>
    <scope>NUCLEOTIDE SEQUENCE [LARGE SCALE GENOMIC DNA]</scope>
    <source>
        <strain evidence="5 6">SD</strain>
    </source>
</reference>
<evidence type="ECO:0000256" key="1">
    <source>
        <dbReference type="ARBA" id="ARBA00006484"/>
    </source>
</evidence>
<evidence type="ECO:0000313" key="6">
    <source>
        <dbReference type="Proteomes" id="UP001277761"/>
    </source>
</evidence>
<dbReference type="InterPro" id="IPR002347">
    <property type="entry name" value="SDR_fam"/>
</dbReference>
<dbReference type="PRINTS" id="PR00081">
    <property type="entry name" value="GDHRDH"/>
</dbReference>
<dbReference type="InterPro" id="IPR020904">
    <property type="entry name" value="Sc_DH/Rdtase_CS"/>
</dbReference>
<dbReference type="InterPro" id="IPR036291">
    <property type="entry name" value="NAD(P)-bd_dom_sf"/>
</dbReference>
<evidence type="ECO:0000259" key="4">
    <source>
        <dbReference type="SMART" id="SM00822"/>
    </source>
</evidence>
<organism evidence="5 6">
    <name type="scientific">Patulibacter brassicae</name>
    <dbReference type="NCBI Taxonomy" id="1705717"/>
    <lineage>
        <taxon>Bacteria</taxon>
        <taxon>Bacillati</taxon>
        <taxon>Actinomycetota</taxon>
        <taxon>Thermoleophilia</taxon>
        <taxon>Solirubrobacterales</taxon>
        <taxon>Patulibacteraceae</taxon>
        <taxon>Patulibacter</taxon>
    </lineage>
</organism>
<accession>A0ABU4VKZ8</accession>
<comment type="caution">
    <text evidence="5">The sequence shown here is derived from an EMBL/GenBank/DDBJ whole genome shotgun (WGS) entry which is preliminary data.</text>
</comment>
<dbReference type="RefSeq" id="WP_319953689.1">
    <property type="nucleotide sequence ID" value="NZ_JAXAVX010000003.1"/>
</dbReference>
<dbReference type="PANTHER" id="PTHR44196">
    <property type="entry name" value="DEHYDROGENASE/REDUCTASE SDR FAMILY MEMBER 7B"/>
    <property type="match status" value="1"/>
</dbReference>
<dbReference type="EMBL" id="JAXAVX010000003">
    <property type="protein sequence ID" value="MDX8151533.1"/>
    <property type="molecule type" value="Genomic_DNA"/>
</dbReference>
<dbReference type="SMART" id="SM00822">
    <property type="entry name" value="PKS_KR"/>
    <property type="match status" value="1"/>
</dbReference>
<dbReference type="InterPro" id="IPR057326">
    <property type="entry name" value="KR_dom"/>
</dbReference>
<feature type="domain" description="Ketoreductase" evidence="4">
    <location>
        <begin position="8"/>
        <end position="191"/>
    </location>
</feature>
<dbReference type="NCBIfam" id="NF004526">
    <property type="entry name" value="PRK05872.1"/>
    <property type="match status" value="1"/>
</dbReference>
<dbReference type="Gene3D" id="3.40.50.720">
    <property type="entry name" value="NAD(P)-binding Rossmann-like Domain"/>
    <property type="match status" value="1"/>
</dbReference>
<keyword evidence="2" id="KW-0560">Oxidoreductase</keyword>
<dbReference type="Proteomes" id="UP001277761">
    <property type="component" value="Unassembled WGS sequence"/>
</dbReference>
<evidence type="ECO:0000256" key="2">
    <source>
        <dbReference type="ARBA" id="ARBA00023002"/>
    </source>
</evidence>
<dbReference type="SUPFAM" id="SSF51735">
    <property type="entry name" value="NAD(P)-binding Rossmann-fold domains"/>
    <property type="match status" value="1"/>
</dbReference>